<dbReference type="Pfam" id="PF00665">
    <property type="entry name" value="rve"/>
    <property type="match status" value="1"/>
</dbReference>
<evidence type="ECO:0000259" key="6">
    <source>
        <dbReference type="PROSITE" id="PS50994"/>
    </source>
</evidence>
<dbReference type="GO" id="GO:0006508">
    <property type="term" value="P:proteolysis"/>
    <property type="evidence" value="ECO:0007669"/>
    <property type="project" value="UniProtKB-KW"/>
</dbReference>
<dbReference type="Gene3D" id="3.30.420.10">
    <property type="entry name" value="Ribonuclease H-like superfamily/Ribonuclease H"/>
    <property type="match status" value="1"/>
</dbReference>
<reference evidence="7 8" key="2">
    <citation type="journal article" date="2017" name="Nature">
        <title>The Apostasia genome and the evolution of orchids.</title>
        <authorList>
            <person name="Zhang G.Q."/>
            <person name="Liu K.W."/>
            <person name="Li Z."/>
            <person name="Lohaus R."/>
            <person name="Hsiao Y.Y."/>
            <person name="Niu S.C."/>
            <person name="Wang J.Y."/>
            <person name="Lin Y.C."/>
            <person name="Xu Q."/>
            <person name="Chen L.J."/>
            <person name="Yoshida K."/>
            <person name="Fujiwara S."/>
            <person name="Wang Z.W."/>
            <person name="Zhang Y.Q."/>
            <person name="Mitsuda N."/>
            <person name="Wang M."/>
            <person name="Liu G.H."/>
            <person name="Pecoraro L."/>
            <person name="Huang H.X."/>
            <person name="Xiao X.J."/>
            <person name="Lin M."/>
            <person name="Wu X.Y."/>
            <person name="Wu W.L."/>
            <person name="Chen Y.Y."/>
            <person name="Chang S.B."/>
            <person name="Sakamoto S."/>
            <person name="Ohme-Takagi M."/>
            <person name="Yagi M."/>
            <person name="Zeng S.J."/>
            <person name="Shen C.Y."/>
            <person name="Yeh C.M."/>
            <person name="Luo Y.B."/>
            <person name="Tsai W.C."/>
            <person name="Van de Peer Y."/>
            <person name="Liu Z.J."/>
        </authorList>
    </citation>
    <scope>NUCLEOTIDE SEQUENCE [LARGE SCALE GENOMIC DNA]</scope>
    <source>
        <tissue evidence="7">The whole plant</tissue>
    </source>
</reference>
<dbReference type="GO" id="GO:0046872">
    <property type="term" value="F:metal ion binding"/>
    <property type="evidence" value="ECO:0007669"/>
    <property type="project" value="UniProtKB-KW"/>
</dbReference>
<dbReference type="InterPro" id="IPR013103">
    <property type="entry name" value="RVT_2"/>
</dbReference>
<dbReference type="PANTHER" id="PTHR42648">
    <property type="entry name" value="TRANSPOSASE, PUTATIVE-RELATED"/>
    <property type="match status" value="1"/>
</dbReference>
<dbReference type="InterPro" id="IPR057670">
    <property type="entry name" value="SH3_retrovirus"/>
</dbReference>
<dbReference type="Pfam" id="PF07727">
    <property type="entry name" value="RVT_2"/>
    <property type="match status" value="1"/>
</dbReference>
<dbReference type="EMBL" id="KZ502877">
    <property type="protein sequence ID" value="PKU71363.1"/>
    <property type="molecule type" value="Genomic_DNA"/>
</dbReference>
<keyword evidence="3" id="KW-0064">Aspartyl protease</keyword>
<gene>
    <name evidence="7" type="ORF">MA16_Dca004204</name>
</gene>
<evidence type="ECO:0000256" key="3">
    <source>
        <dbReference type="ARBA" id="ARBA00022750"/>
    </source>
</evidence>
<dbReference type="InterPro" id="IPR054722">
    <property type="entry name" value="PolX-like_BBD"/>
</dbReference>
<evidence type="ECO:0000256" key="1">
    <source>
        <dbReference type="ARBA" id="ARBA00022670"/>
    </source>
</evidence>
<dbReference type="Proteomes" id="UP000233837">
    <property type="component" value="Unassembled WGS sequence"/>
</dbReference>
<keyword evidence="1" id="KW-0645">Protease</keyword>
<feature type="compositionally biased region" description="Low complexity" evidence="5">
    <location>
        <begin position="767"/>
        <end position="783"/>
    </location>
</feature>
<dbReference type="InterPro" id="IPR039537">
    <property type="entry name" value="Retrotran_Ty1/copia-like"/>
</dbReference>
<feature type="compositionally biased region" description="Polar residues" evidence="5">
    <location>
        <begin position="784"/>
        <end position="800"/>
    </location>
</feature>
<reference evidence="7 8" key="1">
    <citation type="journal article" date="2016" name="Sci. Rep.">
        <title>The Dendrobium catenatum Lindl. genome sequence provides insights into polysaccharide synthase, floral development and adaptive evolution.</title>
        <authorList>
            <person name="Zhang G.Q."/>
            <person name="Xu Q."/>
            <person name="Bian C."/>
            <person name="Tsai W.C."/>
            <person name="Yeh C.M."/>
            <person name="Liu K.W."/>
            <person name="Yoshida K."/>
            <person name="Zhang L.S."/>
            <person name="Chang S.B."/>
            <person name="Chen F."/>
            <person name="Shi Y."/>
            <person name="Su Y.Y."/>
            <person name="Zhang Y.Q."/>
            <person name="Chen L.J."/>
            <person name="Yin Y."/>
            <person name="Lin M."/>
            <person name="Huang H."/>
            <person name="Deng H."/>
            <person name="Wang Z.W."/>
            <person name="Zhu S.L."/>
            <person name="Zhao X."/>
            <person name="Deng C."/>
            <person name="Niu S.C."/>
            <person name="Huang J."/>
            <person name="Wang M."/>
            <person name="Liu G.H."/>
            <person name="Yang H.J."/>
            <person name="Xiao X.J."/>
            <person name="Hsiao Y.Y."/>
            <person name="Wu W.L."/>
            <person name="Chen Y.Y."/>
            <person name="Mitsuda N."/>
            <person name="Ohme-Takagi M."/>
            <person name="Luo Y.B."/>
            <person name="Van de Peer Y."/>
            <person name="Liu Z.J."/>
        </authorList>
    </citation>
    <scope>NUCLEOTIDE SEQUENCE [LARGE SCALE GENOMIC DNA]</scope>
    <source>
        <tissue evidence="7">The whole plant</tissue>
    </source>
</reference>
<dbReference type="PANTHER" id="PTHR42648:SF26">
    <property type="entry name" value="INTEGRASE CATALYTIC DOMAIN-CONTAINING PROTEIN"/>
    <property type="match status" value="1"/>
</dbReference>
<dbReference type="CDD" id="cd09272">
    <property type="entry name" value="RNase_HI_RT_Ty1"/>
    <property type="match status" value="1"/>
</dbReference>
<dbReference type="PROSITE" id="PS50994">
    <property type="entry name" value="INTEGRASE"/>
    <property type="match status" value="1"/>
</dbReference>
<sequence length="1351" mass="151182">MTTPNSASASSSGATIAVANQSPTISPSLKFVISNLKLLVPHALTADNFPIWSTQIAKLFKANGFAPFLDPRSATENVDPNQDPNSWSVTDQNLATAMCSTISPAILPYVINLESTSDIWTTLHTRFQSSNRSKVIQLKNELHNVAMQTMSMTQYLTEIKKIVDQISSAGSSVDSEDVMIYILNGLPPEYHSFTTTIRTMQTTLSLDQLYALLMSEEIHLKSAALKLTKIPDTQTALYTYRGRGRRGRGRLTNDTASANKSSQTSNITCQICKKRGHQADACWHRLNPNYVPTQTSSKNQSALLANSDNNNVSDWYIDSGASSHMTNKFDNLANAHEYLGQDSVTIGDGRSIQIAHSGTGILPTPTSTLLLSRLLHVPSLSYNLLSISKLVQDNPISITFDANGFVFKDRMTGLPILKGPCKEGLYTVTDQLKPHPKALSADATTQPDWHLRLGHPHQQILRLISHSNPTLNISFSKSFCNLCASCKGHKLTFDNSLSKTTAPLDLIHSDVWGPSPVSSIQGFKYYVIFVDDYSRFIWFFPLMFKSDVTRIFIQFVSLIERQTNRKLKVIRTDCGGEFLNHQFKNFTRKAGIIHQTSCPYTPEQNGIAERKHRHIITTARTLLHTAGLPLSYWLDAATTATYLINRLPSGTTENTSPLQRMFNITPSYNHMRTFGCECYPLLPPTQRTKLTTTSSQCVFLGYAETMKGYRCLNTHNHQIIVSRHVKFNESCFPFKHRSTQASTPPDLTQPSLLIPTSISNPTNPGRQSAQLPVPQPSSSQTQPIHISSAESSESGHNETSVPPPAPTHTHHMITRNRTGNLKPVTKLNLLHAELSQTDPTTFTEANKHFKWRRAMSDEFFALQKQGTWDLVEPPPNSSILGSKWTYRTKRNADGSVARHKARLVAQGNQQEFGLDYQETFSPVAKLPTIRILFTIALFHKWPIQQLDVANAFLHGDINEITYMTQPRGFEDSSNPDHVCRLRKAIYGLRQAPRQWYTTFTSYLLLLGFKHSQADPSLLSLHNNHIHIYLLVYVDDILITGNDPDAIKTLVTQLQSKFTMKNLGNAHHFLGIAIESSPDKYFLSQTTYAQSILRIAELQKCNSVSNPLATKTPDVSPTDPPCFSTTAYRRIIGSLQYLTLTRPDIAYAVNMLSQHMHCPEVHHTALLKKLLRYIQGTLAYGLPITRSNLTLRTYSDADWASDPITRKSTTGFCTFLGDTLISWTVKKQATVSRSSTESEYRALASATADTIWIKKLLTDFLINHSQPVDLFCDNTSTIALANNPVFHARTKHIEIDQRFVRDHIQNKVIRLLPISSEDQLADILTKPLSTHRFKLLRSKLTIGPNCQFAGEC</sequence>
<dbReference type="Pfam" id="PF14223">
    <property type="entry name" value="Retrotran_gag_2"/>
    <property type="match status" value="1"/>
</dbReference>
<dbReference type="GO" id="GO:0015074">
    <property type="term" value="P:DNA integration"/>
    <property type="evidence" value="ECO:0007669"/>
    <property type="project" value="InterPro"/>
</dbReference>
<dbReference type="Pfam" id="PF25597">
    <property type="entry name" value="SH3_retrovirus"/>
    <property type="match status" value="1"/>
</dbReference>
<name>A0A2I0W6S9_9ASPA</name>
<evidence type="ECO:0000313" key="7">
    <source>
        <dbReference type="EMBL" id="PKU71363.1"/>
    </source>
</evidence>
<evidence type="ECO:0000256" key="2">
    <source>
        <dbReference type="ARBA" id="ARBA00022723"/>
    </source>
</evidence>
<dbReference type="SUPFAM" id="SSF56672">
    <property type="entry name" value="DNA/RNA polymerases"/>
    <property type="match status" value="1"/>
</dbReference>
<accession>A0A2I0W6S9</accession>
<evidence type="ECO:0000313" key="8">
    <source>
        <dbReference type="Proteomes" id="UP000233837"/>
    </source>
</evidence>
<dbReference type="GO" id="GO:0004190">
    <property type="term" value="F:aspartic-type endopeptidase activity"/>
    <property type="evidence" value="ECO:0007669"/>
    <property type="project" value="UniProtKB-KW"/>
</dbReference>
<organism evidence="7 8">
    <name type="scientific">Dendrobium catenatum</name>
    <dbReference type="NCBI Taxonomy" id="906689"/>
    <lineage>
        <taxon>Eukaryota</taxon>
        <taxon>Viridiplantae</taxon>
        <taxon>Streptophyta</taxon>
        <taxon>Embryophyta</taxon>
        <taxon>Tracheophyta</taxon>
        <taxon>Spermatophyta</taxon>
        <taxon>Magnoliopsida</taxon>
        <taxon>Liliopsida</taxon>
        <taxon>Asparagales</taxon>
        <taxon>Orchidaceae</taxon>
        <taxon>Epidendroideae</taxon>
        <taxon>Malaxideae</taxon>
        <taxon>Dendrobiinae</taxon>
        <taxon>Dendrobium</taxon>
    </lineage>
</organism>
<feature type="region of interest" description="Disordered" evidence="5">
    <location>
        <begin position="736"/>
        <end position="812"/>
    </location>
</feature>
<keyword evidence="2" id="KW-0479">Metal-binding</keyword>
<feature type="compositionally biased region" description="Polar residues" evidence="5">
    <location>
        <begin position="739"/>
        <end position="766"/>
    </location>
</feature>
<dbReference type="InterPro" id="IPR012337">
    <property type="entry name" value="RNaseH-like_sf"/>
</dbReference>
<feature type="domain" description="Integrase catalytic" evidence="6">
    <location>
        <begin position="499"/>
        <end position="665"/>
    </location>
</feature>
<proteinExistence type="predicted"/>
<dbReference type="InterPro" id="IPR036397">
    <property type="entry name" value="RNaseH_sf"/>
</dbReference>
<keyword evidence="8" id="KW-1185">Reference proteome</keyword>
<keyword evidence="4" id="KW-0378">Hydrolase</keyword>
<protein>
    <submittedName>
        <fullName evidence="7">Retrovirus-related Pol polyprotein from transposon TNT 1-94</fullName>
    </submittedName>
</protein>
<dbReference type="InterPro" id="IPR001584">
    <property type="entry name" value="Integrase_cat-core"/>
</dbReference>
<evidence type="ECO:0000256" key="4">
    <source>
        <dbReference type="ARBA" id="ARBA00022801"/>
    </source>
</evidence>
<dbReference type="InterPro" id="IPR043502">
    <property type="entry name" value="DNA/RNA_pol_sf"/>
</dbReference>
<evidence type="ECO:0000256" key="5">
    <source>
        <dbReference type="SAM" id="MobiDB-lite"/>
    </source>
</evidence>
<dbReference type="SUPFAM" id="SSF53098">
    <property type="entry name" value="Ribonuclease H-like"/>
    <property type="match status" value="1"/>
</dbReference>
<dbReference type="GO" id="GO:0003676">
    <property type="term" value="F:nucleic acid binding"/>
    <property type="evidence" value="ECO:0007669"/>
    <property type="project" value="InterPro"/>
</dbReference>
<dbReference type="Pfam" id="PF22936">
    <property type="entry name" value="Pol_BBD"/>
    <property type="match status" value="1"/>
</dbReference>